<dbReference type="Gene3D" id="2.160.20.10">
    <property type="entry name" value="Single-stranded right-handed beta-helix, Pectin lyase-like"/>
    <property type="match status" value="1"/>
</dbReference>
<dbReference type="SUPFAM" id="SSF51126">
    <property type="entry name" value="Pectin lyase-like"/>
    <property type="match status" value="1"/>
</dbReference>
<name>A0A6M3J4D4_9ZZZZ</name>
<dbReference type="InterPro" id="IPR012334">
    <property type="entry name" value="Pectin_lyas_fold"/>
</dbReference>
<evidence type="ECO:0008006" key="2">
    <source>
        <dbReference type="Google" id="ProtNLM"/>
    </source>
</evidence>
<dbReference type="EMBL" id="MT141524">
    <property type="protein sequence ID" value="QJA64690.1"/>
    <property type="molecule type" value="Genomic_DNA"/>
</dbReference>
<evidence type="ECO:0000313" key="1">
    <source>
        <dbReference type="EMBL" id="QJA64690.1"/>
    </source>
</evidence>
<organism evidence="1">
    <name type="scientific">viral metagenome</name>
    <dbReference type="NCBI Taxonomy" id="1070528"/>
    <lineage>
        <taxon>unclassified sequences</taxon>
        <taxon>metagenomes</taxon>
        <taxon>organismal metagenomes</taxon>
    </lineage>
</organism>
<protein>
    <recommendedName>
        <fullName evidence="2">Pectate lyase</fullName>
    </recommendedName>
</protein>
<accession>A0A6M3J4D4</accession>
<sequence length="281" mass="29208">MDGVSGSDGNTGLSPDKAFATIQKAVTISTGGDVIYINPKAYTMGTGFARYTEDVDITNTCTGSGVTEGNAGISIIGVTPLGVASDFMGPRWKHATTHCLHTKAAATHVENIGFFCEGATYGVQFQSDGATYTMSGGQGSSLYNCAIKGEGGVFANSSDSLQIVNCQFQAKYDGNVCGMIITLDGTNVARRPVVRGCHFLGGNGTAMDAAPIIWTGGVENGLIADNYFDTGTTVQINIATASTGLITRNFFAETALSTTFIVQNGMYCVANWDVTGIAEDA</sequence>
<proteinExistence type="predicted"/>
<gene>
    <name evidence="1" type="ORF">MM415B00475_0024</name>
</gene>
<dbReference type="AlphaFoldDB" id="A0A6M3J4D4"/>
<reference evidence="1" key="1">
    <citation type="submission" date="2020-03" db="EMBL/GenBank/DDBJ databases">
        <title>The deep terrestrial virosphere.</title>
        <authorList>
            <person name="Holmfeldt K."/>
            <person name="Nilsson E."/>
            <person name="Simone D."/>
            <person name="Lopez-Fernandez M."/>
            <person name="Wu X."/>
            <person name="de Brujin I."/>
            <person name="Lundin D."/>
            <person name="Andersson A."/>
            <person name="Bertilsson S."/>
            <person name="Dopson M."/>
        </authorList>
    </citation>
    <scope>NUCLEOTIDE SEQUENCE</scope>
    <source>
        <strain evidence="1">MM415B00475</strain>
    </source>
</reference>
<dbReference type="InterPro" id="IPR011050">
    <property type="entry name" value="Pectin_lyase_fold/virulence"/>
</dbReference>